<dbReference type="CDD" id="cd02440">
    <property type="entry name" value="AdoMet_MTases"/>
    <property type="match status" value="1"/>
</dbReference>
<evidence type="ECO:0000313" key="4">
    <source>
        <dbReference type="Proteomes" id="UP000549052"/>
    </source>
</evidence>
<keyword evidence="3" id="KW-0830">Ubiquinone</keyword>
<keyword evidence="4" id="KW-1185">Reference proteome</keyword>
<reference evidence="3 4" key="1">
    <citation type="submission" date="2020-07" db="EMBL/GenBank/DDBJ databases">
        <title>Genomic Encyclopedia of Type Strains, Phase IV (KMG-V): Genome sequencing to study the core and pangenomes of soil and plant-associated prokaryotes.</title>
        <authorList>
            <person name="Whitman W."/>
        </authorList>
    </citation>
    <scope>NUCLEOTIDE SEQUENCE [LARGE SCALE GENOMIC DNA]</scope>
    <source>
        <strain evidence="3 4">AN3</strain>
    </source>
</reference>
<dbReference type="SUPFAM" id="SSF53335">
    <property type="entry name" value="S-adenosyl-L-methionine-dependent methyltransferases"/>
    <property type="match status" value="1"/>
</dbReference>
<evidence type="ECO:0000259" key="2">
    <source>
        <dbReference type="Pfam" id="PF13649"/>
    </source>
</evidence>
<dbReference type="RefSeq" id="WP_182548784.1">
    <property type="nucleotide sequence ID" value="NZ_JACGXN010000001.1"/>
</dbReference>
<protein>
    <submittedName>
        <fullName evidence="3">Ubiquinone/menaquinone biosynthesis C-methylase UbiE</fullName>
    </submittedName>
</protein>
<dbReference type="Gene3D" id="3.40.50.150">
    <property type="entry name" value="Vaccinia Virus protein VP39"/>
    <property type="match status" value="1"/>
</dbReference>
<organism evidence="3 4">
    <name type="scientific">Phyllobacterium myrsinacearum</name>
    <dbReference type="NCBI Taxonomy" id="28101"/>
    <lineage>
        <taxon>Bacteria</taxon>
        <taxon>Pseudomonadati</taxon>
        <taxon>Pseudomonadota</taxon>
        <taxon>Alphaproteobacteria</taxon>
        <taxon>Hyphomicrobiales</taxon>
        <taxon>Phyllobacteriaceae</taxon>
        <taxon>Phyllobacterium</taxon>
    </lineage>
</organism>
<gene>
    <name evidence="3" type="ORF">FHW16_001906</name>
</gene>
<feature type="domain" description="Methyltransferase" evidence="2">
    <location>
        <begin position="38"/>
        <end position="131"/>
    </location>
</feature>
<dbReference type="AlphaFoldDB" id="A0A839EL73"/>
<evidence type="ECO:0000256" key="1">
    <source>
        <dbReference type="ARBA" id="ARBA00022679"/>
    </source>
</evidence>
<name>A0A839EL73_9HYPH</name>
<dbReference type="Proteomes" id="UP000549052">
    <property type="component" value="Unassembled WGS sequence"/>
</dbReference>
<proteinExistence type="predicted"/>
<accession>A0A839EL73</accession>
<dbReference type="PANTHER" id="PTHR43861">
    <property type="entry name" value="TRANS-ACONITATE 2-METHYLTRANSFERASE-RELATED"/>
    <property type="match status" value="1"/>
</dbReference>
<keyword evidence="3" id="KW-0489">Methyltransferase</keyword>
<comment type="caution">
    <text evidence="3">The sequence shown here is derived from an EMBL/GenBank/DDBJ whole genome shotgun (WGS) entry which is preliminary data.</text>
</comment>
<evidence type="ECO:0000313" key="3">
    <source>
        <dbReference type="EMBL" id="MBA8878224.1"/>
    </source>
</evidence>
<dbReference type="Pfam" id="PF13649">
    <property type="entry name" value="Methyltransf_25"/>
    <property type="match status" value="1"/>
</dbReference>
<dbReference type="EMBL" id="JACGXN010000001">
    <property type="protein sequence ID" value="MBA8878224.1"/>
    <property type="molecule type" value="Genomic_DNA"/>
</dbReference>
<dbReference type="GO" id="GO:0032259">
    <property type="term" value="P:methylation"/>
    <property type="evidence" value="ECO:0007669"/>
    <property type="project" value="UniProtKB-KW"/>
</dbReference>
<dbReference type="InterPro" id="IPR029063">
    <property type="entry name" value="SAM-dependent_MTases_sf"/>
</dbReference>
<keyword evidence="1" id="KW-0808">Transferase</keyword>
<dbReference type="InterPro" id="IPR041698">
    <property type="entry name" value="Methyltransf_25"/>
</dbReference>
<dbReference type="GO" id="GO:0008168">
    <property type="term" value="F:methyltransferase activity"/>
    <property type="evidence" value="ECO:0007669"/>
    <property type="project" value="UniProtKB-KW"/>
</dbReference>
<sequence length="245" mass="27137">MLDDIYTNGDLPALYDVLNPAREDTAFYIRVAGRPKRILDIGCGTGLLACMLAEHGHTVTGVEPARAMLDIARNRQGSEAVTWIEGDARALDLSLTFDLIVMTGHVFQVFLTDDDIRAVLKTAYAHLAKGGCLIFESRNPAVKAWESWVPEKTAQTVSIAGVGDVGVQHRLIAVRGDLVVFETDHYFHRTRETLVNRSVLRFLPQAEIETQLRDAGLTRTTWYGDWSEGPVNAESSELIVVAERD</sequence>